<accession>A0AA96DMB7</accession>
<dbReference type="EMBL" id="CP134854">
    <property type="protein sequence ID" value="WNL30710.1"/>
    <property type="molecule type" value="Genomic_DNA"/>
</dbReference>
<reference evidence="1" key="1">
    <citation type="submission" date="2023-09" db="EMBL/GenBank/DDBJ databases">
        <title>Arcobacter tbilisiensis sp. nov. isolated from chicken meat in Tbilisi, Georgia.</title>
        <authorList>
            <person name="Matthias R."/>
            <person name="Zautner A.E."/>
        </authorList>
    </citation>
    <scope>NUCLEOTIDE SEQUENCE</scope>
    <source>
        <strain evidence="1">LEO 52</strain>
    </source>
</reference>
<protein>
    <recommendedName>
        <fullName evidence="2">Large polyvalent protein-associated domain-containing protein</fullName>
    </recommendedName>
</protein>
<evidence type="ECO:0000313" key="1">
    <source>
        <dbReference type="EMBL" id="WNL30710.1"/>
    </source>
</evidence>
<organism evidence="1">
    <name type="scientific">Arcobacter sp. AZ-2023</name>
    <dbReference type="NCBI Taxonomy" id="3074453"/>
    <lineage>
        <taxon>Bacteria</taxon>
        <taxon>Pseudomonadati</taxon>
        <taxon>Campylobacterota</taxon>
        <taxon>Epsilonproteobacteria</taxon>
        <taxon>Campylobacterales</taxon>
        <taxon>Arcobacteraceae</taxon>
        <taxon>Arcobacter</taxon>
    </lineage>
</organism>
<proteinExistence type="predicted"/>
<sequence>MSWNLEDHILDHAALVSNNLPDYFNLADDKNIHFTFSIDKSQLIINHNCKSQKDIDIVMSKFFEDIKEYEYIFYESQGSKKPKRKMSLDFSHMLFAYHNTDSDSINSKNYEVEPHFHLLIPQKLKNKYEKSTKVGLGYLNLRRMINEVALKHNLTFNFNENVSNDTDLITKKQATKFTWFNKRVDDQHFLNAVQSGQVNKYIQEFIKQYKRTENIQYYIKGMTDFKQRLIRQNIDFFYDGKNLKIEDFPLFFNEDQIKSLDIINSGNIIDIKELIKIRENKIARAFIEYNFGFNNVVTKELEQRGNVFKKIDLDCTDTNIDINKKMTSKDSNNEKYKKSLAFNVKEDVTKILKVVKNDKHFLELMQNLGYENIKFKAKNVEGKRERVGFTFTNNNENYTVYLNSLDLNYKNFTTAYKNNIDIKASTIQTELSNYKAKINDYIPLKQKTYNNKIFYTIYKIEPNISLENYYINKLDNEVEFKHKYKDLTIKDKEKSITATKSKNTTLLKEDITDQVKLMLELYTAKGSKLENLVVTGTKEFEDETIKQILVKIENMSLQDRYEFLSKLNYSEQEKQAINLYYEKLNKSKSKLTDDIPKEPKDEDVFDTSKENIEEARDNLLKLLEEDNLKQLVDLD</sequence>
<gene>
    <name evidence="1" type="ORF">RMQ68_04805</name>
</gene>
<dbReference type="AlphaFoldDB" id="A0AA96DMB7"/>
<evidence type="ECO:0008006" key="2">
    <source>
        <dbReference type="Google" id="ProtNLM"/>
    </source>
</evidence>
<name>A0AA96DMB7_9BACT</name>